<dbReference type="RefSeq" id="WP_194047283.1">
    <property type="nucleotide sequence ID" value="NZ_JADEXF010000853.1"/>
</dbReference>
<keyword evidence="2" id="KW-1185">Reference proteome</keyword>
<evidence type="ECO:0000313" key="2">
    <source>
        <dbReference type="Proteomes" id="UP000647836"/>
    </source>
</evidence>
<proteinExistence type="predicted"/>
<gene>
    <name evidence="1" type="ORF">IQ229_21720</name>
</gene>
<dbReference type="Proteomes" id="UP000647836">
    <property type="component" value="Unassembled WGS sequence"/>
</dbReference>
<reference evidence="1 2" key="1">
    <citation type="submission" date="2020-10" db="EMBL/GenBank/DDBJ databases">
        <authorList>
            <person name="Castelo-Branco R."/>
            <person name="Eusebio N."/>
            <person name="Adriana R."/>
            <person name="Vieira A."/>
            <person name="Brugerolle De Fraissinette N."/>
            <person name="Rezende De Castro R."/>
            <person name="Schneider M.P."/>
            <person name="Vasconcelos V."/>
            <person name="Leao P.N."/>
        </authorList>
    </citation>
    <scope>NUCLEOTIDE SEQUENCE [LARGE SCALE GENOMIC DNA]</scope>
    <source>
        <strain evidence="1 2">LEGE 07299</strain>
    </source>
</reference>
<accession>A0ABR9U457</accession>
<dbReference type="EMBL" id="JADEXF010000853">
    <property type="protein sequence ID" value="MBE9107452.1"/>
    <property type="molecule type" value="Genomic_DNA"/>
</dbReference>
<comment type="caution">
    <text evidence="1">The sequence shown here is derived from an EMBL/GenBank/DDBJ whole genome shotgun (WGS) entry which is preliminary data.</text>
</comment>
<organism evidence="1 2">
    <name type="scientific">Nostoc cf. edaphicum LEGE 07299</name>
    <dbReference type="NCBI Taxonomy" id="2777974"/>
    <lineage>
        <taxon>Bacteria</taxon>
        <taxon>Bacillati</taxon>
        <taxon>Cyanobacteriota</taxon>
        <taxon>Cyanophyceae</taxon>
        <taxon>Nostocales</taxon>
        <taxon>Nostocaceae</taxon>
        <taxon>Nostoc</taxon>
    </lineage>
</organism>
<name>A0ABR9U457_9NOSO</name>
<protein>
    <submittedName>
        <fullName evidence="1">Uncharacterized protein</fullName>
    </submittedName>
</protein>
<evidence type="ECO:0000313" key="1">
    <source>
        <dbReference type="EMBL" id="MBE9107452.1"/>
    </source>
</evidence>
<sequence>MSLPDEEPLDIEYANDPCFSGVAPDASLGDTERATQGNTLSVTYSRPHIQDDNDHMIELELRAKELARDYPHMNVEQWRAILLG</sequence>